<dbReference type="STRING" id="484498.SAMN05421686_101108"/>
<accession>A0A1N7IXR8</accession>
<dbReference type="Gene3D" id="3.40.50.80">
    <property type="entry name" value="Nucleotide-binding domain of ferredoxin-NADP reductase (FNR) module"/>
    <property type="match status" value="1"/>
</dbReference>
<evidence type="ECO:0000256" key="1">
    <source>
        <dbReference type="ARBA" id="ARBA00023002"/>
    </source>
</evidence>
<proteinExistence type="inferred from homology"/>
<name>A0A1N7IXR8_9GAMM</name>
<dbReference type="PANTHER" id="PTHR47354:SF7">
    <property type="entry name" value="NAD(P)H-FLAVIN REDUCTASE"/>
    <property type="match status" value="1"/>
</dbReference>
<comment type="similarity">
    <text evidence="3">Belongs to the Fre/LuxG FAD/NAD(P) flavoprotein oxidoreductase family.</text>
</comment>
<keyword evidence="1" id="KW-0560">Oxidoreductase</keyword>
<gene>
    <name evidence="5" type="ORF">SAMN05421686_101108</name>
</gene>
<dbReference type="InterPro" id="IPR017938">
    <property type="entry name" value="Riboflavin_synthase-like_b-brl"/>
</dbReference>
<dbReference type="Pfam" id="PF00175">
    <property type="entry name" value="NAD_binding_1"/>
    <property type="match status" value="1"/>
</dbReference>
<feature type="domain" description="FAD-binding FR-type" evidence="4">
    <location>
        <begin position="12"/>
        <end position="119"/>
    </location>
</feature>
<evidence type="ECO:0000256" key="2">
    <source>
        <dbReference type="ARBA" id="ARBA00023223"/>
    </source>
</evidence>
<dbReference type="Gene3D" id="2.40.30.10">
    <property type="entry name" value="Translation factors"/>
    <property type="match status" value="1"/>
</dbReference>
<dbReference type="PANTHER" id="PTHR47354">
    <property type="entry name" value="NADH OXIDOREDUCTASE HCR"/>
    <property type="match status" value="1"/>
</dbReference>
<protein>
    <submittedName>
        <fullName evidence="5">CDP-4-dehydro-6-deoxyglucose reductase</fullName>
    </submittedName>
</protein>
<dbReference type="PRINTS" id="PR00410">
    <property type="entry name" value="PHEHYDRXLASE"/>
</dbReference>
<dbReference type="InterPro" id="IPR017927">
    <property type="entry name" value="FAD-bd_FR_type"/>
</dbReference>
<dbReference type="SUPFAM" id="SSF52343">
    <property type="entry name" value="Ferredoxin reductase-like, C-terminal NADP-linked domain"/>
    <property type="match status" value="1"/>
</dbReference>
<dbReference type="InterPro" id="IPR039261">
    <property type="entry name" value="FNR_nucleotide-bd"/>
</dbReference>
<keyword evidence="6" id="KW-1185">Reference proteome</keyword>
<dbReference type="InterPro" id="IPR001433">
    <property type="entry name" value="OxRdtase_FAD/NAD-bd"/>
</dbReference>
<organism evidence="5 6">
    <name type="scientific">Thalassolituus maritimus</name>
    <dbReference type="NCBI Taxonomy" id="484498"/>
    <lineage>
        <taxon>Bacteria</taxon>
        <taxon>Pseudomonadati</taxon>
        <taxon>Pseudomonadota</taxon>
        <taxon>Gammaproteobacteria</taxon>
        <taxon>Oceanospirillales</taxon>
        <taxon>Oceanospirillaceae</taxon>
        <taxon>Thalassolituus</taxon>
    </lineage>
</organism>
<evidence type="ECO:0000259" key="4">
    <source>
        <dbReference type="PROSITE" id="PS51384"/>
    </source>
</evidence>
<evidence type="ECO:0000313" key="5">
    <source>
        <dbReference type="EMBL" id="SIS41791.1"/>
    </source>
</evidence>
<dbReference type="GO" id="GO:0016491">
    <property type="term" value="F:oxidoreductase activity"/>
    <property type="evidence" value="ECO:0007669"/>
    <property type="project" value="UniProtKB-KW"/>
</dbReference>
<dbReference type="PROSITE" id="PS51384">
    <property type="entry name" value="FAD_FR"/>
    <property type="match status" value="1"/>
</dbReference>
<evidence type="ECO:0000256" key="3">
    <source>
        <dbReference type="ARBA" id="ARBA00038177"/>
    </source>
</evidence>
<dbReference type="Proteomes" id="UP000185639">
    <property type="component" value="Unassembled WGS sequence"/>
</dbReference>
<dbReference type="AlphaFoldDB" id="A0A1N7IXR8"/>
<dbReference type="SUPFAM" id="SSF63380">
    <property type="entry name" value="Riboflavin synthase domain-like"/>
    <property type="match status" value="1"/>
</dbReference>
<dbReference type="OrthoDB" id="9806195at2"/>
<dbReference type="EMBL" id="FTOH01000001">
    <property type="protein sequence ID" value="SIS41791.1"/>
    <property type="molecule type" value="Genomic_DNA"/>
</dbReference>
<sequence>MSEVAAVEVPERYSLECRVASVRFLNRGTFQVELESSTGAALRYIAGHYLQLNIDIDGQAHSLFYSVANRPDSKQPGRLQLFIQNGSLFTEKLLRRLVQICGRQEHLTVALPMGRAFLQSNLKKPHLLVAAGSGISKIKCLAEEIVARDPSADVRVYWSNKDIDDFYLLEEFREWETQGENLSFTPILESEHPEWNGRTGFIFEVIQEDQYVSDNTVAYLCGSPRMVYGTIDQLAPYGLTEANCYSDVFEYAPRDKRVAV</sequence>
<dbReference type="GO" id="GO:0008218">
    <property type="term" value="P:bioluminescence"/>
    <property type="evidence" value="ECO:0007669"/>
    <property type="project" value="UniProtKB-KW"/>
</dbReference>
<dbReference type="InterPro" id="IPR050415">
    <property type="entry name" value="MRET"/>
</dbReference>
<evidence type="ECO:0000313" key="6">
    <source>
        <dbReference type="Proteomes" id="UP000185639"/>
    </source>
</evidence>
<dbReference type="RefSeq" id="WP_076513319.1">
    <property type="nucleotide sequence ID" value="NZ_FTOH01000001.1"/>
</dbReference>
<reference evidence="6" key="1">
    <citation type="submission" date="2017-01" db="EMBL/GenBank/DDBJ databases">
        <authorList>
            <person name="Varghese N."/>
            <person name="Submissions S."/>
        </authorList>
    </citation>
    <scope>NUCLEOTIDE SEQUENCE [LARGE SCALE GENOMIC DNA]</scope>
    <source>
        <strain evidence="6">DSM 24913</strain>
    </source>
</reference>
<keyword evidence="2" id="KW-0455">Luminescence</keyword>